<evidence type="ECO:0000313" key="1">
    <source>
        <dbReference type="EMBL" id="RKN70443.1"/>
    </source>
</evidence>
<organism evidence="1 2">
    <name type="scientific">Streptomyces klenkii</name>
    <dbReference type="NCBI Taxonomy" id="1420899"/>
    <lineage>
        <taxon>Bacteria</taxon>
        <taxon>Bacillati</taxon>
        <taxon>Actinomycetota</taxon>
        <taxon>Actinomycetes</taxon>
        <taxon>Kitasatosporales</taxon>
        <taxon>Streptomycetaceae</taxon>
        <taxon>Streptomyces</taxon>
    </lineage>
</organism>
<dbReference type="EMBL" id="RBAM01000008">
    <property type="protein sequence ID" value="RKN70443.1"/>
    <property type="molecule type" value="Genomic_DNA"/>
</dbReference>
<dbReference type="OrthoDB" id="3215846at2"/>
<dbReference type="InterPro" id="IPR021373">
    <property type="entry name" value="DUF2993"/>
</dbReference>
<reference evidence="1 2" key="1">
    <citation type="journal article" date="2015" name="Antonie Van Leeuwenhoek">
        <title>Streptomyces klenkii sp. nov., isolated from deep marine sediment.</title>
        <authorList>
            <person name="Veyisoglu A."/>
            <person name="Sahin N."/>
        </authorList>
    </citation>
    <scope>NUCLEOTIDE SEQUENCE [LARGE SCALE GENOMIC DNA]</scope>
    <source>
        <strain evidence="1 2">KCTC 29202</strain>
    </source>
</reference>
<dbReference type="Pfam" id="PF11209">
    <property type="entry name" value="LmeA"/>
    <property type="match status" value="1"/>
</dbReference>
<dbReference type="Proteomes" id="UP000270343">
    <property type="component" value="Unassembled WGS sequence"/>
</dbReference>
<protein>
    <submittedName>
        <fullName evidence="1">DUF2993 domain-containing protein</fullName>
    </submittedName>
</protein>
<comment type="caution">
    <text evidence="1">The sequence shown here is derived from an EMBL/GenBank/DDBJ whole genome shotgun (WGS) entry which is preliminary data.</text>
</comment>
<proteinExistence type="predicted"/>
<dbReference type="RefSeq" id="WP_120757107.1">
    <property type="nucleotide sequence ID" value="NZ_JBIBGF010000008.1"/>
</dbReference>
<accession>A0A3B0BAR4</accession>
<keyword evidence="2" id="KW-1185">Reference proteome</keyword>
<evidence type="ECO:0000313" key="2">
    <source>
        <dbReference type="Proteomes" id="UP000270343"/>
    </source>
</evidence>
<sequence>MRAIRITLIIAVILGALFVGADRLAVYFAEDQAAEKIRSSQGLTGTPEVSIKGFPFLTQIADSRLDEVEVKLDGATASSGGQSIRVSGFDAKLQDVKIDSSFSSAVASRATGTAHLSYEDLSKATNDPTVKVGFGGQGAAGKSQVKVTGTVQLAGMPIERSVISTVTLVGGDTVRVRADQIPDEAKAFPGLERAIRQKTDFDRRISGLPKGLKLDKVVATQDGVDITLTGSDVNLAG</sequence>
<dbReference type="AlphaFoldDB" id="A0A3B0BAR4"/>
<name>A0A3B0BAR4_9ACTN</name>
<gene>
    <name evidence="1" type="ORF">D7231_21530</name>
</gene>